<keyword evidence="5" id="KW-0134">Cell wall</keyword>
<comment type="pathway">
    <text evidence="2 12">Glycan metabolism; pectin degradation; 2-dehydro-3-deoxy-D-gluconate from pectin: step 1/5.</text>
</comment>
<dbReference type="InterPro" id="IPR012334">
    <property type="entry name" value="Pectin_lyas_fold"/>
</dbReference>
<organism evidence="14 15">
    <name type="scientific">Turnera subulata</name>
    <dbReference type="NCBI Taxonomy" id="218843"/>
    <lineage>
        <taxon>Eukaryota</taxon>
        <taxon>Viridiplantae</taxon>
        <taxon>Streptophyta</taxon>
        <taxon>Embryophyta</taxon>
        <taxon>Tracheophyta</taxon>
        <taxon>Spermatophyta</taxon>
        <taxon>Magnoliopsida</taxon>
        <taxon>eudicotyledons</taxon>
        <taxon>Gunneridae</taxon>
        <taxon>Pentapetalae</taxon>
        <taxon>rosids</taxon>
        <taxon>fabids</taxon>
        <taxon>Malpighiales</taxon>
        <taxon>Passifloraceae</taxon>
        <taxon>Turnera</taxon>
    </lineage>
</organism>
<keyword evidence="5" id="KW-0964">Secreted</keyword>
<dbReference type="EC" id="3.1.1.11" evidence="4 12"/>
<sequence length="326" mass="37019">MLFPWFLFLLIPHMMNSTPNRLAYAAKLRNYRKIQNYRTIVVDQSGHGHFYSIQKAVDSIPSYNNNWVIIDIKAGIYWEKVYIPAEKPYIILRGEGRKKTKIAWGDHSTTSQSPTFESSANNTIAKGITFWNTYNFPLGANRNPWVPAVAVKISGDQSAFHRCTFLGVQDTLWDDKGRHYFNHCTIVGSVDYIFGGGQSIYESCNLVTLDGGFITAQARDGPDDPSGFVFIGCNVTGVGPVYLGRAWRQYSRVLFYRSSFSNIIDPRGWNSWDFSGHEYDITYAEYGNYGPGADTSNRVYWEKKLSSQEVGQLASLSFINADQWLH</sequence>
<keyword evidence="7 12" id="KW-0063">Aspartyl esterase</keyword>
<evidence type="ECO:0000256" key="6">
    <source>
        <dbReference type="ARBA" id="ARBA00022801"/>
    </source>
</evidence>
<accession>A0A9Q0J048</accession>
<dbReference type="Proteomes" id="UP001141552">
    <property type="component" value="Unassembled WGS sequence"/>
</dbReference>
<dbReference type="GO" id="GO:0045490">
    <property type="term" value="P:pectin catabolic process"/>
    <property type="evidence" value="ECO:0007669"/>
    <property type="project" value="UniProtKB-UniRule"/>
</dbReference>
<evidence type="ECO:0000256" key="10">
    <source>
        <dbReference type="ARBA" id="ARBA00057335"/>
    </source>
</evidence>
<evidence type="ECO:0000256" key="4">
    <source>
        <dbReference type="ARBA" id="ARBA00013229"/>
    </source>
</evidence>
<evidence type="ECO:0000313" key="14">
    <source>
        <dbReference type="EMBL" id="KAJ4823334.1"/>
    </source>
</evidence>
<keyword evidence="6 12" id="KW-0378">Hydrolase</keyword>
<comment type="subcellular location">
    <subcellularLocation>
        <location evidence="1">Secreted</location>
        <location evidence="1">Cell wall</location>
    </subcellularLocation>
</comment>
<keyword evidence="12" id="KW-0732">Signal</keyword>
<dbReference type="PANTHER" id="PTHR31321:SF76">
    <property type="entry name" value="PECTINESTERASE 10-RELATED"/>
    <property type="match status" value="1"/>
</dbReference>
<dbReference type="InterPro" id="IPR033131">
    <property type="entry name" value="Pectinesterase_Asp_AS"/>
</dbReference>
<dbReference type="Gene3D" id="2.160.20.10">
    <property type="entry name" value="Single-stranded right-handed beta-helix, Pectin lyase-like"/>
    <property type="match status" value="1"/>
</dbReference>
<dbReference type="FunFam" id="2.160.20.10:FF:000013">
    <property type="entry name" value="Pectinesterase"/>
    <property type="match status" value="1"/>
</dbReference>
<dbReference type="AlphaFoldDB" id="A0A9Q0J048"/>
<keyword evidence="15" id="KW-1185">Reference proteome</keyword>
<feature type="chain" id="PRO_5040541201" description="Pectinesterase" evidence="12">
    <location>
        <begin position="18"/>
        <end position="326"/>
    </location>
</feature>
<proteinExistence type="inferred from homology"/>
<dbReference type="Pfam" id="PF01095">
    <property type="entry name" value="Pectinesterase"/>
    <property type="match status" value="1"/>
</dbReference>
<evidence type="ECO:0000256" key="5">
    <source>
        <dbReference type="ARBA" id="ARBA00022512"/>
    </source>
</evidence>
<evidence type="ECO:0000256" key="9">
    <source>
        <dbReference type="ARBA" id="ARBA00047928"/>
    </source>
</evidence>
<evidence type="ECO:0000256" key="3">
    <source>
        <dbReference type="ARBA" id="ARBA00008891"/>
    </source>
</evidence>
<dbReference type="GO" id="GO:0042545">
    <property type="term" value="P:cell wall modification"/>
    <property type="evidence" value="ECO:0007669"/>
    <property type="project" value="UniProtKB-UniRule"/>
</dbReference>
<evidence type="ECO:0000259" key="13">
    <source>
        <dbReference type="Pfam" id="PF01095"/>
    </source>
</evidence>
<reference evidence="14" key="1">
    <citation type="submission" date="2022-02" db="EMBL/GenBank/DDBJ databases">
        <authorList>
            <person name="Henning P.M."/>
            <person name="McCubbin A.G."/>
            <person name="Shore J.S."/>
        </authorList>
    </citation>
    <scope>NUCLEOTIDE SEQUENCE</scope>
    <source>
        <strain evidence="14">F60SS</strain>
        <tissue evidence="14">Leaves</tissue>
    </source>
</reference>
<dbReference type="PANTHER" id="PTHR31321">
    <property type="entry name" value="ACYL-COA THIOESTER HYDROLASE YBHC-RELATED"/>
    <property type="match status" value="1"/>
</dbReference>
<comment type="catalytic activity">
    <reaction evidence="9 12">
        <text>[(1-&gt;4)-alpha-D-galacturonosyl methyl ester](n) + n H2O = [(1-&gt;4)-alpha-D-galacturonosyl](n) + n methanol + n H(+)</text>
        <dbReference type="Rhea" id="RHEA:22380"/>
        <dbReference type="Rhea" id="RHEA-COMP:14570"/>
        <dbReference type="Rhea" id="RHEA-COMP:14573"/>
        <dbReference type="ChEBI" id="CHEBI:15377"/>
        <dbReference type="ChEBI" id="CHEBI:15378"/>
        <dbReference type="ChEBI" id="CHEBI:17790"/>
        <dbReference type="ChEBI" id="CHEBI:140522"/>
        <dbReference type="ChEBI" id="CHEBI:140523"/>
        <dbReference type="EC" id="3.1.1.11"/>
    </reaction>
</comment>
<feature type="domain" description="Pectinesterase catalytic" evidence="13">
    <location>
        <begin position="40"/>
        <end position="321"/>
    </location>
</feature>
<feature type="signal peptide" evidence="12">
    <location>
        <begin position="1"/>
        <end position="17"/>
    </location>
</feature>
<comment type="caution">
    <text evidence="14">The sequence shown here is derived from an EMBL/GenBank/DDBJ whole genome shotgun (WGS) entry which is preliminary data.</text>
</comment>
<gene>
    <name evidence="14" type="ORF">Tsubulata_001506</name>
</gene>
<evidence type="ECO:0000256" key="8">
    <source>
        <dbReference type="ARBA" id="ARBA00023180"/>
    </source>
</evidence>
<evidence type="ECO:0000256" key="1">
    <source>
        <dbReference type="ARBA" id="ARBA00004191"/>
    </source>
</evidence>
<name>A0A9Q0J048_9ROSI</name>
<evidence type="ECO:0000313" key="15">
    <source>
        <dbReference type="Proteomes" id="UP001141552"/>
    </source>
</evidence>
<comment type="function">
    <text evidence="10">Acts in the modification of cell walls via demethylesterification of cell wall pectin.</text>
</comment>
<dbReference type="InterPro" id="IPR011050">
    <property type="entry name" value="Pectin_lyase_fold/virulence"/>
</dbReference>
<evidence type="ECO:0000256" key="2">
    <source>
        <dbReference type="ARBA" id="ARBA00005184"/>
    </source>
</evidence>
<evidence type="ECO:0000256" key="11">
    <source>
        <dbReference type="PROSITE-ProRule" id="PRU10040"/>
    </source>
</evidence>
<dbReference type="GO" id="GO:0030599">
    <property type="term" value="F:pectinesterase activity"/>
    <property type="evidence" value="ECO:0007669"/>
    <property type="project" value="UniProtKB-UniRule"/>
</dbReference>
<dbReference type="PROSITE" id="PS00503">
    <property type="entry name" value="PECTINESTERASE_2"/>
    <property type="match status" value="1"/>
</dbReference>
<dbReference type="SUPFAM" id="SSF51126">
    <property type="entry name" value="Pectin lyase-like"/>
    <property type="match status" value="1"/>
</dbReference>
<evidence type="ECO:0000256" key="7">
    <source>
        <dbReference type="ARBA" id="ARBA00023085"/>
    </source>
</evidence>
<dbReference type="EMBL" id="JAKUCV010007482">
    <property type="protein sequence ID" value="KAJ4823334.1"/>
    <property type="molecule type" value="Genomic_DNA"/>
</dbReference>
<feature type="active site" evidence="11">
    <location>
        <position position="191"/>
    </location>
</feature>
<dbReference type="InterPro" id="IPR000070">
    <property type="entry name" value="Pectinesterase_cat"/>
</dbReference>
<evidence type="ECO:0000256" key="12">
    <source>
        <dbReference type="RuleBase" id="RU000589"/>
    </source>
</evidence>
<dbReference type="OrthoDB" id="2019149at2759"/>
<keyword evidence="8" id="KW-0325">Glycoprotein</keyword>
<reference evidence="14" key="2">
    <citation type="journal article" date="2023" name="Plants (Basel)">
        <title>Annotation of the Turnera subulata (Passifloraceae) Draft Genome Reveals the S-Locus Evolved after the Divergence of Turneroideae from Passifloroideae in a Stepwise Manner.</title>
        <authorList>
            <person name="Henning P.M."/>
            <person name="Roalson E.H."/>
            <person name="Mir W."/>
            <person name="McCubbin A.G."/>
            <person name="Shore J.S."/>
        </authorList>
    </citation>
    <scope>NUCLEOTIDE SEQUENCE</scope>
    <source>
        <strain evidence="14">F60SS</strain>
    </source>
</reference>
<comment type="similarity">
    <text evidence="3">Belongs to the pectinesterase family.</text>
</comment>
<protein>
    <recommendedName>
        <fullName evidence="4 12">Pectinesterase</fullName>
        <ecNumber evidence="4 12">3.1.1.11</ecNumber>
    </recommendedName>
</protein>